<protein>
    <recommendedName>
        <fullName evidence="4">Kringle domain-containing protein</fullName>
    </recommendedName>
</protein>
<reference evidence="5 7" key="2">
    <citation type="journal article" date="2013" name="Nature">
        <title>Insights into bilaterian evolution from three spiralian genomes.</title>
        <authorList>
            <person name="Simakov O."/>
            <person name="Marletaz F."/>
            <person name="Cho S.J."/>
            <person name="Edsinger-Gonzales E."/>
            <person name="Havlak P."/>
            <person name="Hellsten U."/>
            <person name="Kuo D.H."/>
            <person name="Larsson T."/>
            <person name="Lv J."/>
            <person name="Arendt D."/>
            <person name="Savage R."/>
            <person name="Osoegawa K."/>
            <person name="de Jong P."/>
            <person name="Grimwood J."/>
            <person name="Chapman J.A."/>
            <person name="Shapiro H."/>
            <person name="Aerts A."/>
            <person name="Otillar R.P."/>
            <person name="Terry A.Y."/>
            <person name="Boore J.L."/>
            <person name="Grigoriev I.V."/>
            <person name="Lindberg D.R."/>
            <person name="Seaver E.C."/>
            <person name="Weisblat D.A."/>
            <person name="Putnam N.H."/>
            <person name="Rokhsar D.S."/>
        </authorList>
    </citation>
    <scope>NUCLEOTIDE SEQUENCE</scope>
    <source>
        <strain evidence="5 7">I ESC-2004</strain>
    </source>
</reference>
<dbReference type="CDD" id="cd00108">
    <property type="entry name" value="KR"/>
    <property type="match status" value="1"/>
</dbReference>
<feature type="domain" description="Kringle" evidence="4">
    <location>
        <begin position="1"/>
        <end position="75"/>
    </location>
</feature>
<gene>
    <name evidence="5" type="ORF">CAPTEDRAFT_58220</name>
</gene>
<dbReference type="SUPFAM" id="SSF57440">
    <property type="entry name" value="Kringle-like"/>
    <property type="match status" value="1"/>
</dbReference>
<dbReference type="InterPro" id="IPR038178">
    <property type="entry name" value="Kringle_sf"/>
</dbReference>
<dbReference type="InterPro" id="IPR050759">
    <property type="entry name" value="Serine_protease_kringle"/>
</dbReference>
<dbReference type="InterPro" id="IPR000001">
    <property type="entry name" value="Kringle"/>
</dbReference>
<evidence type="ECO:0000313" key="7">
    <source>
        <dbReference type="Proteomes" id="UP000014760"/>
    </source>
</evidence>
<dbReference type="PROSITE" id="PS50070">
    <property type="entry name" value="KRINGLE_2"/>
    <property type="match status" value="1"/>
</dbReference>
<reference evidence="7" key="1">
    <citation type="submission" date="2012-12" db="EMBL/GenBank/DDBJ databases">
        <authorList>
            <person name="Hellsten U."/>
            <person name="Grimwood J."/>
            <person name="Chapman J.A."/>
            <person name="Shapiro H."/>
            <person name="Aerts A."/>
            <person name="Otillar R.P."/>
            <person name="Terry A.Y."/>
            <person name="Boore J.L."/>
            <person name="Simakov O."/>
            <person name="Marletaz F."/>
            <person name="Cho S.-J."/>
            <person name="Edsinger-Gonzales E."/>
            <person name="Havlak P."/>
            <person name="Kuo D.-H."/>
            <person name="Larsson T."/>
            <person name="Lv J."/>
            <person name="Arendt D."/>
            <person name="Savage R."/>
            <person name="Osoegawa K."/>
            <person name="de Jong P."/>
            <person name="Lindberg D.R."/>
            <person name="Seaver E.C."/>
            <person name="Weisblat D.A."/>
            <person name="Putnam N.H."/>
            <person name="Grigoriev I.V."/>
            <person name="Rokhsar D.S."/>
        </authorList>
    </citation>
    <scope>NUCLEOTIDE SEQUENCE</scope>
    <source>
        <strain evidence="7">I ESC-2004</strain>
    </source>
</reference>
<evidence type="ECO:0000256" key="1">
    <source>
        <dbReference type="ARBA" id="ARBA00022572"/>
    </source>
</evidence>
<dbReference type="PRINTS" id="PR00018">
    <property type="entry name" value="KRINGLE"/>
</dbReference>
<dbReference type="Pfam" id="PF00051">
    <property type="entry name" value="Kringle"/>
    <property type="match status" value="1"/>
</dbReference>
<sequence length="76" mass="8822">GTEYDGLLNTTISGRKCQRWDSQYPHDHTSTATYKFPSNSIAHNYCRNPSNDPLGPWCYTTDSTVRWEYCFVLYCS</sequence>
<keyword evidence="2" id="KW-1015">Disulfide bond</keyword>
<dbReference type="SMART" id="SM00130">
    <property type="entry name" value="KR"/>
    <property type="match status" value="1"/>
</dbReference>
<dbReference type="Gene3D" id="2.40.20.10">
    <property type="entry name" value="Plasminogen Kringle 4"/>
    <property type="match status" value="1"/>
</dbReference>
<keyword evidence="1 3" id="KW-0420">Kringle</keyword>
<dbReference type="PANTHER" id="PTHR24261:SF7">
    <property type="entry name" value="KRINGLE DOMAIN-CONTAINING PROTEIN"/>
    <property type="match status" value="1"/>
</dbReference>
<proteinExistence type="predicted"/>
<name>R7VH80_CAPTE</name>
<accession>R7VH80</accession>
<reference evidence="6" key="3">
    <citation type="submission" date="2015-06" db="UniProtKB">
        <authorList>
            <consortium name="EnsemblMetazoa"/>
        </authorList>
    </citation>
    <scope>IDENTIFICATION</scope>
</reference>
<dbReference type="OMA" id="PWCYLNN"/>
<dbReference type="HOGENOM" id="CLU_158332_0_1_1"/>
<evidence type="ECO:0000259" key="4">
    <source>
        <dbReference type="PROSITE" id="PS50070"/>
    </source>
</evidence>
<feature type="non-terminal residue" evidence="5">
    <location>
        <position position="76"/>
    </location>
</feature>
<keyword evidence="7" id="KW-1185">Reference proteome</keyword>
<dbReference type="STRING" id="283909.R7VH80"/>
<evidence type="ECO:0000313" key="6">
    <source>
        <dbReference type="EnsemblMetazoa" id="CapteP58220"/>
    </source>
</evidence>
<dbReference type="InterPro" id="IPR013806">
    <property type="entry name" value="Kringle-like"/>
</dbReference>
<dbReference type="PROSITE" id="PS00021">
    <property type="entry name" value="KRINGLE_1"/>
    <property type="match status" value="1"/>
</dbReference>
<evidence type="ECO:0000313" key="5">
    <source>
        <dbReference type="EMBL" id="ELU17979.1"/>
    </source>
</evidence>
<evidence type="ECO:0000256" key="3">
    <source>
        <dbReference type="PROSITE-ProRule" id="PRU00121"/>
    </source>
</evidence>
<feature type="non-terminal residue" evidence="5">
    <location>
        <position position="1"/>
    </location>
</feature>
<dbReference type="InterPro" id="IPR018056">
    <property type="entry name" value="Kringle_CS"/>
</dbReference>
<dbReference type="EMBL" id="KB292190">
    <property type="protein sequence ID" value="ELU17979.1"/>
    <property type="molecule type" value="Genomic_DNA"/>
</dbReference>
<evidence type="ECO:0000256" key="2">
    <source>
        <dbReference type="ARBA" id="ARBA00023157"/>
    </source>
</evidence>
<dbReference type="EnsemblMetazoa" id="CapteT58220">
    <property type="protein sequence ID" value="CapteP58220"/>
    <property type="gene ID" value="CapteG58220"/>
</dbReference>
<dbReference type="AlphaFoldDB" id="R7VH80"/>
<dbReference type="EMBL" id="AMQN01016561">
    <property type="status" value="NOT_ANNOTATED_CDS"/>
    <property type="molecule type" value="Genomic_DNA"/>
</dbReference>
<organism evidence="5">
    <name type="scientific">Capitella teleta</name>
    <name type="common">Polychaete worm</name>
    <dbReference type="NCBI Taxonomy" id="283909"/>
    <lineage>
        <taxon>Eukaryota</taxon>
        <taxon>Metazoa</taxon>
        <taxon>Spiralia</taxon>
        <taxon>Lophotrochozoa</taxon>
        <taxon>Annelida</taxon>
        <taxon>Polychaeta</taxon>
        <taxon>Sedentaria</taxon>
        <taxon>Scolecida</taxon>
        <taxon>Capitellidae</taxon>
        <taxon>Capitella</taxon>
    </lineage>
</organism>
<comment type="caution">
    <text evidence="3">Lacks conserved residue(s) required for the propagation of feature annotation.</text>
</comment>
<dbReference type="OrthoDB" id="5917794at2759"/>
<dbReference type="PANTHER" id="PTHR24261">
    <property type="entry name" value="PLASMINOGEN-RELATED"/>
    <property type="match status" value="1"/>
</dbReference>
<dbReference type="Proteomes" id="UP000014760">
    <property type="component" value="Unassembled WGS sequence"/>
</dbReference>